<dbReference type="InterPro" id="IPR050565">
    <property type="entry name" value="LYPA1-2/EST-like"/>
</dbReference>
<dbReference type="GO" id="GO:0008474">
    <property type="term" value="F:palmitoyl-(protein) hydrolase activity"/>
    <property type="evidence" value="ECO:0007669"/>
    <property type="project" value="TreeGrafter"/>
</dbReference>
<comment type="similarity">
    <text evidence="1">Belongs to the AB hydrolase superfamily. AB hydrolase 2 family.</text>
</comment>
<feature type="domain" description="Phospholipase/carboxylesterase/thioesterase" evidence="2">
    <location>
        <begin position="77"/>
        <end position="165"/>
    </location>
</feature>
<keyword evidence="4" id="KW-1185">Reference proteome</keyword>
<accession>A0A2B7XJ92</accession>
<dbReference type="SUPFAM" id="SSF53474">
    <property type="entry name" value="alpha/beta-Hydrolases"/>
    <property type="match status" value="1"/>
</dbReference>
<sequence length="342" mass="37609">MAKSKLAVYPAPVVIEPLLEPHKHTFILLHGRGSNGPKFGPELISHLIPWALITLAVAGDIHPPPDEQHTTTLRDLFPYAKFIFPTAAPRRATIYKRSIIHQWFDNWHLTEDPDARPDLMGEGLRASTAFIRGLVQEEALKLGRENVILGGLSQGCATALITMLLEIDGESGIGDGDKDNGSRVEIPVAGVVGMSGWLPFARDMEDLASGRDIYDIYEDLDDPFDRSEDIDGESSAASPITKALLHLQSEIDLASTVESSCLTQPHGLFQDSGKSIPFFLGHGTEDERIPLYLARRMPSCLIALGAGDVEWKEYEGLGHWYSGDMLADIVRFVKDKVGWETA</sequence>
<evidence type="ECO:0000259" key="2">
    <source>
        <dbReference type="Pfam" id="PF02230"/>
    </source>
</evidence>
<dbReference type="PANTHER" id="PTHR10655">
    <property type="entry name" value="LYSOPHOSPHOLIPASE-RELATED"/>
    <property type="match status" value="1"/>
</dbReference>
<dbReference type="InterPro" id="IPR029058">
    <property type="entry name" value="AB_hydrolase_fold"/>
</dbReference>
<dbReference type="Pfam" id="PF02230">
    <property type="entry name" value="Abhydrolase_2"/>
    <property type="match status" value="2"/>
</dbReference>
<gene>
    <name evidence="3" type="ORF">AJ80_07731</name>
</gene>
<dbReference type="InterPro" id="IPR003140">
    <property type="entry name" value="PLipase/COase/thioEstase"/>
</dbReference>
<reference evidence="3 4" key="1">
    <citation type="submission" date="2017-10" db="EMBL/GenBank/DDBJ databases">
        <title>Comparative genomics in systemic dimorphic fungi from Ajellomycetaceae.</title>
        <authorList>
            <person name="Munoz J.F."/>
            <person name="Mcewen J.G."/>
            <person name="Clay O.K."/>
            <person name="Cuomo C.A."/>
        </authorList>
    </citation>
    <scope>NUCLEOTIDE SEQUENCE [LARGE SCALE GENOMIC DNA]</scope>
    <source>
        <strain evidence="3 4">UAMH7299</strain>
    </source>
</reference>
<dbReference type="AlphaFoldDB" id="A0A2B7XJ92"/>
<proteinExistence type="inferred from homology"/>
<dbReference type="PANTHER" id="PTHR10655:SF64">
    <property type="entry name" value="PHOSPHOLIPASE_CARBOXYLESTERASE_THIOESTERASE DOMAIN-CONTAINING PROTEIN"/>
    <property type="match status" value="1"/>
</dbReference>
<name>A0A2B7XJ92_POLH7</name>
<evidence type="ECO:0000313" key="3">
    <source>
        <dbReference type="EMBL" id="PGH08861.1"/>
    </source>
</evidence>
<dbReference type="OrthoDB" id="4197538at2759"/>
<evidence type="ECO:0000256" key="1">
    <source>
        <dbReference type="ARBA" id="ARBA00006499"/>
    </source>
</evidence>
<dbReference type="Gene3D" id="3.40.50.1820">
    <property type="entry name" value="alpha/beta hydrolase"/>
    <property type="match status" value="1"/>
</dbReference>
<feature type="domain" description="Phospholipase/carboxylesterase/thioesterase" evidence="2">
    <location>
        <begin position="247"/>
        <end position="334"/>
    </location>
</feature>
<dbReference type="GO" id="GO:0005737">
    <property type="term" value="C:cytoplasm"/>
    <property type="evidence" value="ECO:0007669"/>
    <property type="project" value="TreeGrafter"/>
</dbReference>
<comment type="caution">
    <text evidence="3">The sequence shown here is derived from an EMBL/GenBank/DDBJ whole genome shotgun (WGS) entry which is preliminary data.</text>
</comment>
<evidence type="ECO:0000313" key="4">
    <source>
        <dbReference type="Proteomes" id="UP000224634"/>
    </source>
</evidence>
<dbReference type="EMBL" id="PDNA01000155">
    <property type="protein sequence ID" value="PGH08861.1"/>
    <property type="molecule type" value="Genomic_DNA"/>
</dbReference>
<dbReference type="GO" id="GO:0052689">
    <property type="term" value="F:carboxylic ester hydrolase activity"/>
    <property type="evidence" value="ECO:0007669"/>
    <property type="project" value="TreeGrafter"/>
</dbReference>
<dbReference type="STRING" id="1447883.A0A2B7XJ92"/>
<organism evidence="3 4">
    <name type="scientific">Polytolypa hystricis (strain UAMH7299)</name>
    <dbReference type="NCBI Taxonomy" id="1447883"/>
    <lineage>
        <taxon>Eukaryota</taxon>
        <taxon>Fungi</taxon>
        <taxon>Dikarya</taxon>
        <taxon>Ascomycota</taxon>
        <taxon>Pezizomycotina</taxon>
        <taxon>Eurotiomycetes</taxon>
        <taxon>Eurotiomycetidae</taxon>
        <taxon>Onygenales</taxon>
        <taxon>Onygenales incertae sedis</taxon>
        <taxon>Polytolypa</taxon>
    </lineage>
</organism>
<protein>
    <recommendedName>
        <fullName evidence="2">Phospholipase/carboxylesterase/thioesterase domain-containing protein</fullName>
    </recommendedName>
</protein>
<dbReference type="Proteomes" id="UP000224634">
    <property type="component" value="Unassembled WGS sequence"/>
</dbReference>